<accession>W2HH01</accession>
<name>W2HH01_PHYNI</name>
<evidence type="ECO:0000256" key="1">
    <source>
        <dbReference type="SAM" id="Coils"/>
    </source>
</evidence>
<dbReference type="Proteomes" id="UP000053236">
    <property type="component" value="Unassembled WGS sequence"/>
</dbReference>
<dbReference type="AlphaFoldDB" id="W2HH01"/>
<organism evidence="2">
    <name type="scientific">Phytophthora nicotianae</name>
    <name type="common">Potato buckeye rot agent</name>
    <name type="synonym">Phytophthora parasitica</name>
    <dbReference type="NCBI Taxonomy" id="4792"/>
    <lineage>
        <taxon>Eukaryota</taxon>
        <taxon>Sar</taxon>
        <taxon>Stramenopiles</taxon>
        <taxon>Oomycota</taxon>
        <taxon>Peronosporomycetes</taxon>
        <taxon>Peronosporales</taxon>
        <taxon>Peronosporaceae</taxon>
        <taxon>Phytophthora</taxon>
    </lineage>
</organism>
<keyword evidence="1" id="KW-0175">Coiled coil</keyword>
<proteinExistence type="predicted"/>
<sequence>AVLKASQDTFEATTDLQTEWIERRLNTKLKAAVERESKNLQFAQQDNLMKQEQKLQGQAAKLAKTYADSIEDRLQQKLDSAIRAASLHTHTEFEERFVGMTNKLKCDQVALKQDLRDDIQTNAAKLETKFQLQLSDFQAASTTDNNNLKHQIAQLTAATDRLNARLSAVKNQAAEGKDFTYSNTDGLTKKVLNRVTSVPVTSATTVDPVTDIATTSHEYQHLSGRRIDVQSCVNTDSGDPAVLTALNQISLGIQALLRKQLTP</sequence>
<evidence type="ECO:0000313" key="2">
    <source>
        <dbReference type="EMBL" id="ETK94518.1"/>
    </source>
</evidence>
<dbReference type="VEuPathDB" id="FungiDB:PPTG_24702"/>
<gene>
    <name evidence="2" type="ORF">L915_02449</name>
</gene>
<feature type="non-terminal residue" evidence="2">
    <location>
        <position position="1"/>
    </location>
</feature>
<dbReference type="EMBL" id="KI684586">
    <property type="protein sequence ID" value="ETK94518.1"/>
    <property type="molecule type" value="Genomic_DNA"/>
</dbReference>
<feature type="coiled-coil region" evidence="1">
    <location>
        <begin position="145"/>
        <end position="172"/>
    </location>
</feature>
<protein>
    <submittedName>
        <fullName evidence="2">Uncharacterized protein</fullName>
    </submittedName>
</protein>
<reference evidence="2" key="1">
    <citation type="submission" date="2013-11" db="EMBL/GenBank/DDBJ databases">
        <title>The Genome Sequence of Phytophthora parasitica CJ02B3.</title>
        <authorList>
            <consortium name="The Broad Institute Genomics Platform"/>
            <person name="Russ C."/>
            <person name="Tyler B."/>
            <person name="Panabieres F."/>
            <person name="Shan W."/>
            <person name="Tripathy S."/>
            <person name="Grunwald N."/>
            <person name="Machado M."/>
            <person name="Johnson C.S."/>
            <person name="Arredondo F."/>
            <person name="Hong C."/>
            <person name="Coffey M."/>
            <person name="Young S.K."/>
            <person name="Zeng Q."/>
            <person name="Gargeya S."/>
            <person name="Fitzgerald M."/>
            <person name="Abouelleil A."/>
            <person name="Alvarado L."/>
            <person name="Chapman S.B."/>
            <person name="Gainer-Dewar J."/>
            <person name="Goldberg J."/>
            <person name="Griggs A."/>
            <person name="Gujja S."/>
            <person name="Hansen M."/>
            <person name="Howarth C."/>
            <person name="Imamovic A."/>
            <person name="Ireland A."/>
            <person name="Larimer J."/>
            <person name="McCowan C."/>
            <person name="Murphy C."/>
            <person name="Pearson M."/>
            <person name="Poon T.W."/>
            <person name="Priest M."/>
            <person name="Roberts A."/>
            <person name="Saif S."/>
            <person name="Shea T."/>
            <person name="Sykes S."/>
            <person name="Wortman J."/>
            <person name="Nusbaum C."/>
            <person name="Birren B."/>
        </authorList>
    </citation>
    <scope>NUCLEOTIDE SEQUENCE [LARGE SCALE GENOMIC DNA]</scope>
    <source>
        <strain evidence="2">CJ02B3</strain>
    </source>
</reference>